<dbReference type="InterPro" id="IPR054223">
    <property type="entry name" value="DUF6943"/>
</dbReference>
<proteinExistence type="predicted"/>
<evidence type="ECO:0000313" key="1">
    <source>
        <dbReference type="EMBL" id="OAD46018.1"/>
    </source>
</evidence>
<dbReference type="Proteomes" id="UP000076923">
    <property type="component" value="Unassembled WGS sequence"/>
</dbReference>
<comment type="caution">
    <text evidence="1">The sequence shown here is derived from an EMBL/GenBank/DDBJ whole genome shotgun (WGS) entry which is preliminary data.</text>
</comment>
<sequence length="137" mass="16091">MTEQSNYEIKTHKIGRTYSKPHFYILNKGLNSGKPMNEPCPNCFIVLIETNEQRESLYYLCLSLQIGQYFNYYIKGSVIPFITIGDTRKVLDTALQNYKEDNWQSRVEKLKKITTYEENLKQQIKTIGQLKLALLRT</sequence>
<name>A0A176TDL4_9FLAO</name>
<reference evidence="1 2" key="1">
    <citation type="submission" date="2016-02" db="EMBL/GenBank/DDBJ databases">
        <title>Draft genome sequence of Polaribacter atrinae KACC17473.</title>
        <authorList>
            <person name="Shin S.-K."/>
            <person name="Yi H."/>
        </authorList>
    </citation>
    <scope>NUCLEOTIDE SEQUENCE [LARGE SCALE GENOMIC DNA]</scope>
    <source>
        <strain evidence="1 2">KACC 17473</strain>
    </source>
</reference>
<dbReference type="AlphaFoldDB" id="A0A176TDL4"/>
<dbReference type="EMBL" id="LVWE01000005">
    <property type="protein sequence ID" value="OAD46018.1"/>
    <property type="molecule type" value="Genomic_DNA"/>
</dbReference>
<accession>A0A176TDL4</accession>
<dbReference type="RefSeq" id="WP_068448220.1">
    <property type="nucleotide sequence ID" value="NZ_CP150660.1"/>
</dbReference>
<organism evidence="1 2">
    <name type="scientific">Polaribacter atrinae</name>
    <dbReference type="NCBI Taxonomy" id="1333662"/>
    <lineage>
        <taxon>Bacteria</taxon>
        <taxon>Pseudomonadati</taxon>
        <taxon>Bacteroidota</taxon>
        <taxon>Flavobacteriia</taxon>
        <taxon>Flavobacteriales</taxon>
        <taxon>Flavobacteriaceae</taxon>
    </lineage>
</organism>
<evidence type="ECO:0000313" key="2">
    <source>
        <dbReference type="Proteomes" id="UP000076923"/>
    </source>
</evidence>
<dbReference type="Pfam" id="PF22105">
    <property type="entry name" value="DUF6943"/>
    <property type="match status" value="1"/>
</dbReference>
<protein>
    <submittedName>
        <fullName evidence="1">Uncharacterized protein</fullName>
    </submittedName>
</protein>
<keyword evidence="2" id="KW-1185">Reference proteome</keyword>
<gene>
    <name evidence="1" type="ORF">LPB303_03625</name>
</gene>
<dbReference type="OrthoDB" id="670969at2"/>
<dbReference type="STRING" id="1333662.LPB303_03625"/>